<feature type="transmembrane region" description="Helical" evidence="1">
    <location>
        <begin position="194"/>
        <end position="212"/>
    </location>
</feature>
<dbReference type="AlphaFoldDB" id="A0A4Q1C2Y1"/>
<protein>
    <submittedName>
        <fullName evidence="2">DUF2306 domain-containing protein</fullName>
    </submittedName>
</protein>
<keyword evidence="1" id="KW-0472">Membrane</keyword>
<organism evidence="2 3">
    <name type="scientific">Aquirufa rosea</name>
    <dbReference type="NCBI Taxonomy" id="2509241"/>
    <lineage>
        <taxon>Bacteria</taxon>
        <taxon>Pseudomonadati</taxon>
        <taxon>Bacteroidota</taxon>
        <taxon>Cytophagia</taxon>
        <taxon>Cytophagales</taxon>
        <taxon>Flectobacillaceae</taxon>
        <taxon>Aquirufa</taxon>
    </lineage>
</organism>
<dbReference type="OrthoDB" id="5984490at2"/>
<comment type="caution">
    <text evidence="2">The sequence shown here is derived from an EMBL/GenBank/DDBJ whole genome shotgun (WGS) entry which is preliminary data.</text>
</comment>
<feature type="transmembrane region" description="Helical" evidence="1">
    <location>
        <begin position="44"/>
        <end position="62"/>
    </location>
</feature>
<dbReference type="EMBL" id="SDHY01000001">
    <property type="protein sequence ID" value="RXK52557.1"/>
    <property type="molecule type" value="Genomic_DNA"/>
</dbReference>
<keyword evidence="1" id="KW-0812">Transmembrane</keyword>
<evidence type="ECO:0000313" key="2">
    <source>
        <dbReference type="EMBL" id="RXK52557.1"/>
    </source>
</evidence>
<keyword evidence="3" id="KW-1185">Reference proteome</keyword>
<name>A0A4Q1C2Y1_9BACT</name>
<dbReference type="Proteomes" id="UP000289455">
    <property type="component" value="Unassembled WGS sequence"/>
</dbReference>
<accession>A0A4Q1C2Y1</accession>
<evidence type="ECO:0000256" key="1">
    <source>
        <dbReference type="SAM" id="Phobius"/>
    </source>
</evidence>
<keyword evidence="1" id="KW-1133">Transmembrane helix</keyword>
<feature type="transmembrane region" description="Helical" evidence="1">
    <location>
        <begin position="99"/>
        <end position="117"/>
    </location>
</feature>
<feature type="transmembrane region" description="Helical" evidence="1">
    <location>
        <begin position="123"/>
        <end position="143"/>
    </location>
</feature>
<reference evidence="2 3" key="1">
    <citation type="submission" date="2019-01" db="EMBL/GenBank/DDBJ databases">
        <title>Cytophagaceae bacterium strain CAR-16.</title>
        <authorList>
            <person name="Chen W.-M."/>
        </authorList>
    </citation>
    <scope>NUCLEOTIDE SEQUENCE [LARGE SCALE GENOMIC DNA]</scope>
    <source>
        <strain evidence="2 3">CAR-16</strain>
    </source>
</reference>
<proteinExistence type="predicted"/>
<evidence type="ECO:0000313" key="3">
    <source>
        <dbReference type="Proteomes" id="UP000289455"/>
    </source>
</evidence>
<feature type="transmembrane region" description="Helical" evidence="1">
    <location>
        <begin position="169"/>
        <end position="188"/>
    </location>
</feature>
<sequence>MISMKEFFSILLCLHILGGGLGLLVGTFILFLKKGDKLHRRLGLLFYVGMALAGFTSLIMAVLHPNNFLFIVGIFTLYMNLSAKRYLRFKKKEQVAEYFDYIISAFMLIFGLIFMGWGAYLLIQFKIFGLVFVVFGSIGLRFVRQDYLFHQTMPRGPLAWLSNHIQRMMGTYIASLTAFLVVNASIFPAFIPSFVFWLLPGCIVGPMIGRFVKQYTQKTSMS</sequence>
<gene>
    <name evidence="2" type="ORF">ESB04_02595</name>
</gene>
<feature type="transmembrane region" description="Helical" evidence="1">
    <location>
        <begin position="68"/>
        <end position="87"/>
    </location>
</feature>
<feature type="transmembrane region" description="Helical" evidence="1">
    <location>
        <begin position="6"/>
        <end position="32"/>
    </location>
</feature>